<reference evidence="3" key="1">
    <citation type="submission" date="2023-07" db="EMBL/GenBank/DDBJ databases">
        <title>30 novel species of actinomycetes from the DSMZ collection.</title>
        <authorList>
            <person name="Nouioui I."/>
        </authorList>
    </citation>
    <scope>NUCLEOTIDE SEQUENCE [LARGE SCALE GENOMIC DNA]</scope>
    <source>
        <strain evidence="3">DSM 41886</strain>
    </source>
</reference>
<accession>A0ABU2S158</accession>
<feature type="compositionally biased region" description="Basic and acidic residues" evidence="1">
    <location>
        <begin position="57"/>
        <end position="68"/>
    </location>
</feature>
<feature type="region of interest" description="Disordered" evidence="1">
    <location>
        <begin position="57"/>
        <end position="78"/>
    </location>
</feature>
<keyword evidence="3" id="KW-1185">Reference proteome</keyword>
<dbReference type="EMBL" id="JAVREV010000001">
    <property type="protein sequence ID" value="MDT0441509.1"/>
    <property type="molecule type" value="Genomic_DNA"/>
</dbReference>
<gene>
    <name evidence="2" type="ORF">RM779_02680</name>
</gene>
<protein>
    <submittedName>
        <fullName evidence="2">Uncharacterized protein</fullName>
    </submittedName>
</protein>
<proteinExistence type="predicted"/>
<evidence type="ECO:0000313" key="3">
    <source>
        <dbReference type="Proteomes" id="UP001183615"/>
    </source>
</evidence>
<sequence>MPSFDEEWAGLRATAHDHTTHTRLNSTEGGAAAPDLELHEAELAAVQRGASFLADALDRSGHEAEDSTSRAGTLLRTPGFGTGSALADVADRWRTQADTLRNVCADIASHLRDTTTLHAAAEQDTIASLHQSGAGTDNPRLSAL</sequence>
<evidence type="ECO:0000256" key="1">
    <source>
        <dbReference type="SAM" id="MobiDB-lite"/>
    </source>
</evidence>
<name>A0ABU2S158_9ACTN</name>
<dbReference type="Proteomes" id="UP001183615">
    <property type="component" value="Unassembled WGS sequence"/>
</dbReference>
<evidence type="ECO:0000313" key="2">
    <source>
        <dbReference type="EMBL" id="MDT0441509.1"/>
    </source>
</evidence>
<organism evidence="2 3">
    <name type="scientific">Streptomyces johnsoniae</name>
    <dbReference type="NCBI Taxonomy" id="3075532"/>
    <lineage>
        <taxon>Bacteria</taxon>
        <taxon>Bacillati</taxon>
        <taxon>Actinomycetota</taxon>
        <taxon>Actinomycetes</taxon>
        <taxon>Kitasatosporales</taxon>
        <taxon>Streptomycetaceae</taxon>
        <taxon>Streptomyces</taxon>
    </lineage>
</organism>
<dbReference type="RefSeq" id="WP_311615341.1">
    <property type="nucleotide sequence ID" value="NZ_JAVREV010000001.1"/>
</dbReference>
<comment type="caution">
    <text evidence="2">The sequence shown here is derived from an EMBL/GenBank/DDBJ whole genome shotgun (WGS) entry which is preliminary data.</text>
</comment>